<dbReference type="AlphaFoldDB" id="G6EJG6"/>
<sequence length="37" mass="4076">MKIGAARPRERLCATRRDAVLVGDAYNQAAFAVKIDK</sequence>
<dbReference type="Proteomes" id="UP000004030">
    <property type="component" value="Unassembled WGS sequence"/>
</dbReference>
<dbReference type="PATRIC" id="fig|1088721.3.peg.4419"/>
<evidence type="ECO:0000313" key="2">
    <source>
        <dbReference type="Proteomes" id="UP000004030"/>
    </source>
</evidence>
<evidence type="ECO:0000313" key="1">
    <source>
        <dbReference type="EMBL" id="EHJ58545.1"/>
    </source>
</evidence>
<proteinExistence type="predicted"/>
<accession>G6EJG6</accession>
<organism evidence="1 2">
    <name type="scientific">Novosphingobium pentaromativorans US6-1</name>
    <dbReference type="NCBI Taxonomy" id="1088721"/>
    <lineage>
        <taxon>Bacteria</taxon>
        <taxon>Pseudomonadati</taxon>
        <taxon>Pseudomonadota</taxon>
        <taxon>Alphaproteobacteria</taxon>
        <taxon>Sphingomonadales</taxon>
        <taxon>Sphingomonadaceae</taxon>
        <taxon>Novosphingobium</taxon>
    </lineage>
</organism>
<comment type="caution">
    <text evidence="1">The sequence shown here is derived from an EMBL/GenBank/DDBJ whole genome shotgun (WGS) entry which is preliminary data.</text>
</comment>
<gene>
    <name evidence="1" type="ORF">NSU_4487</name>
</gene>
<protein>
    <submittedName>
        <fullName evidence="1">Uncharacterized protein</fullName>
    </submittedName>
</protein>
<name>G6EJG6_9SPHN</name>
<reference evidence="1 2" key="1">
    <citation type="journal article" date="2012" name="J. Bacteriol.">
        <title>Genome sequence of benzo(a)pyrene-degrading bacterium Novosphingobium pentaromativorans US6-1.</title>
        <authorList>
            <person name="Luo Y.R."/>
            <person name="Kang S.G."/>
            <person name="Kim S.J."/>
            <person name="Kim M.R."/>
            <person name="Li N."/>
            <person name="Lee J.H."/>
            <person name="Kwon K.K."/>
        </authorList>
    </citation>
    <scope>NUCLEOTIDE SEQUENCE [LARGE SCALE GENOMIC DNA]</scope>
    <source>
        <strain evidence="1 2">US6-1</strain>
    </source>
</reference>
<keyword evidence="2" id="KW-1185">Reference proteome</keyword>
<dbReference type="EMBL" id="AGFM01000075">
    <property type="protein sequence ID" value="EHJ58545.1"/>
    <property type="molecule type" value="Genomic_DNA"/>
</dbReference>